<dbReference type="RefSeq" id="WP_052594229.1">
    <property type="nucleotide sequence ID" value="NZ_CP011112.1"/>
</dbReference>
<dbReference type="PATRIC" id="fig|571913.6.peg.3955"/>
<keyword evidence="1" id="KW-1133">Transmembrane helix</keyword>
<dbReference type="PANTHER" id="PTHR38446:SF1">
    <property type="entry name" value="BLL0914 PROTEIN"/>
    <property type="match status" value="1"/>
</dbReference>
<feature type="transmembrane region" description="Helical" evidence="1">
    <location>
        <begin position="77"/>
        <end position="97"/>
    </location>
</feature>
<dbReference type="EMBL" id="CP011112">
    <property type="protein sequence ID" value="AKU17521.1"/>
    <property type="molecule type" value="Genomic_DNA"/>
</dbReference>
<accession>A0A0K1JLD1</accession>
<feature type="transmembrane region" description="Helical" evidence="1">
    <location>
        <begin position="54"/>
        <end position="71"/>
    </location>
</feature>
<dbReference type="OrthoDB" id="9803832at2"/>
<keyword evidence="3" id="KW-1185">Reference proteome</keyword>
<evidence type="ECO:0000256" key="1">
    <source>
        <dbReference type="SAM" id="Phobius"/>
    </source>
</evidence>
<name>A0A0K1JLD1_9MICO</name>
<dbReference type="Pfam" id="PF06993">
    <property type="entry name" value="DUF1304"/>
    <property type="match status" value="1"/>
</dbReference>
<sequence length="126" mass="13270">MLVAIPAALAALVHVYIFVIESLRFTHPSTLKAFGIRSVEEAEVMKPWAFNQGFYNLFLAIITAVGLILHAGNHDEAGVALVASATASMLAAALILGGSDRSKLRGAVVQGLFPLLTVIALLATGW</sequence>
<dbReference type="KEGG" id="lmoi:VV02_19535"/>
<dbReference type="PANTHER" id="PTHR38446">
    <property type="entry name" value="BLL0914 PROTEIN"/>
    <property type="match status" value="1"/>
</dbReference>
<proteinExistence type="predicted"/>
<dbReference type="STRING" id="571913.VV02_19535"/>
<keyword evidence="1" id="KW-0472">Membrane</keyword>
<evidence type="ECO:0008006" key="4">
    <source>
        <dbReference type="Google" id="ProtNLM"/>
    </source>
</evidence>
<dbReference type="Proteomes" id="UP000066480">
    <property type="component" value="Chromosome"/>
</dbReference>
<gene>
    <name evidence="2" type="ORF">VV02_19535</name>
</gene>
<evidence type="ECO:0000313" key="2">
    <source>
        <dbReference type="EMBL" id="AKU17521.1"/>
    </source>
</evidence>
<reference evidence="2 3" key="1">
    <citation type="submission" date="2015-03" db="EMBL/GenBank/DDBJ databases">
        <title>Luteipulveratus halotolerans sp. nov., a novel actinobacterium (Dermacoccaceae) from Sarawak, Malaysia.</title>
        <authorList>
            <person name="Juboi H."/>
            <person name="Basik A."/>
            <person name="Shamsul S.S."/>
            <person name="Arnold P."/>
            <person name="Schmitt E.K."/>
            <person name="Sanglier J.-J."/>
            <person name="Yeo T."/>
        </authorList>
    </citation>
    <scope>NUCLEOTIDE SEQUENCE [LARGE SCALE GENOMIC DNA]</scope>
    <source>
        <strain evidence="2 3">MN07-A0370</strain>
    </source>
</reference>
<evidence type="ECO:0000313" key="3">
    <source>
        <dbReference type="Proteomes" id="UP000066480"/>
    </source>
</evidence>
<keyword evidence="1" id="KW-0812">Transmembrane</keyword>
<organism evidence="2 3">
    <name type="scientific">Luteipulveratus mongoliensis</name>
    <dbReference type="NCBI Taxonomy" id="571913"/>
    <lineage>
        <taxon>Bacteria</taxon>
        <taxon>Bacillati</taxon>
        <taxon>Actinomycetota</taxon>
        <taxon>Actinomycetes</taxon>
        <taxon>Micrococcales</taxon>
        <taxon>Dermacoccaceae</taxon>
        <taxon>Luteipulveratus</taxon>
    </lineage>
</organism>
<protein>
    <recommendedName>
        <fullName evidence="4">Epimerase</fullName>
    </recommendedName>
</protein>
<dbReference type="AlphaFoldDB" id="A0A0K1JLD1"/>
<feature type="transmembrane region" description="Helical" evidence="1">
    <location>
        <begin position="104"/>
        <end position="123"/>
    </location>
</feature>
<dbReference type="InterPro" id="IPR009732">
    <property type="entry name" value="DUF1304"/>
</dbReference>
<feature type="transmembrane region" description="Helical" evidence="1">
    <location>
        <begin position="6"/>
        <end position="23"/>
    </location>
</feature>